<comment type="caution">
    <text evidence="2">The sequence shown here is derived from an EMBL/GenBank/DDBJ whole genome shotgun (WGS) entry which is preliminary data.</text>
</comment>
<dbReference type="EMBL" id="BDQF01000318">
    <property type="protein sequence ID" value="GAW84434.1"/>
    <property type="molecule type" value="Genomic_DNA"/>
</dbReference>
<keyword evidence="3" id="KW-1185">Reference proteome</keyword>
<proteinExistence type="predicted"/>
<sequence>MNLYIHHLISEGIKYLYYWLHKDELNDGNHNKDIQNLFKELVKIAEETFLNSTPQNYHLQYNFDDLEIFKDLYNINVEFENIKESDTNNCNSNMCKCAKKCEQLYNRIKNTCETKYDFGLYSALEKIRKKLIDENSIKDCNINLPDILPLSPIQTLLVSTSIPIVMILLIFCSVIFIYKFTPYRSHIQRVVKRIKHIFKYTDKQRNKMQPSETYGNISWNRRYNVLYKSA</sequence>
<evidence type="ECO:0000313" key="2">
    <source>
        <dbReference type="EMBL" id="GAW84434.1"/>
    </source>
</evidence>
<keyword evidence="1" id="KW-0812">Transmembrane</keyword>
<protein>
    <submittedName>
        <fullName evidence="2">Variable surface protein</fullName>
    </submittedName>
</protein>
<organism evidence="2 3">
    <name type="scientific">Plasmodium gonderi</name>
    <dbReference type="NCBI Taxonomy" id="77519"/>
    <lineage>
        <taxon>Eukaryota</taxon>
        <taxon>Sar</taxon>
        <taxon>Alveolata</taxon>
        <taxon>Apicomplexa</taxon>
        <taxon>Aconoidasida</taxon>
        <taxon>Haemosporida</taxon>
        <taxon>Plasmodiidae</taxon>
        <taxon>Plasmodium</taxon>
        <taxon>Plasmodium (Plasmodium)</taxon>
    </lineage>
</organism>
<gene>
    <name evidence="2" type="ORF">PGO_002960</name>
</gene>
<dbReference type="GeneID" id="39745242"/>
<dbReference type="AlphaFoldDB" id="A0A1Y1JXA0"/>
<keyword evidence="1" id="KW-0472">Membrane</keyword>
<evidence type="ECO:0000256" key="1">
    <source>
        <dbReference type="SAM" id="Phobius"/>
    </source>
</evidence>
<evidence type="ECO:0000313" key="3">
    <source>
        <dbReference type="Proteomes" id="UP000195521"/>
    </source>
</evidence>
<dbReference type="Proteomes" id="UP000195521">
    <property type="component" value="Unassembled WGS sequence"/>
</dbReference>
<dbReference type="RefSeq" id="XP_028547023.1">
    <property type="nucleotide sequence ID" value="XM_028691222.1"/>
</dbReference>
<keyword evidence="1" id="KW-1133">Transmembrane helix</keyword>
<feature type="transmembrane region" description="Helical" evidence="1">
    <location>
        <begin position="156"/>
        <end position="178"/>
    </location>
</feature>
<accession>A0A1Y1JXA0</accession>
<reference evidence="3" key="1">
    <citation type="submission" date="2017-04" db="EMBL/GenBank/DDBJ databases">
        <title>Plasmodium gonderi genome.</title>
        <authorList>
            <person name="Arisue N."/>
            <person name="Honma H."/>
            <person name="Kawai S."/>
            <person name="Tougan T."/>
            <person name="Tanabe K."/>
            <person name="Horii T."/>
        </authorList>
    </citation>
    <scope>NUCLEOTIDE SEQUENCE [LARGE SCALE GENOMIC DNA]</scope>
    <source>
        <strain evidence="3">ATCC 30045</strain>
    </source>
</reference>
<name>A0A1Y1JXA0_PLAGO</name>